<protein>
    <submittedName>
        <fullName evidence="3">CPBP family intramembrane metalloprotease</fullName>
    </submittedName>
</protein>
<keyword evidence="1" id="KW-0812">Transmembrane</keyword>
<name>A0A3S9HFN4_9BURK</name>
<proteinExistence type="predicted"/>
<dbReference type="KEGG" id="upv:EJN92_02075"/>
<evidence type="ECO:0000313" key="3">
    <source>
        <dbReference type="EMBL" id="AZP10911.1"/>
    </source>
</evidence>
<evidence type="ECO:0000313" key="4">
    <source>
        <dbReference type="Proteomes" id="UP000275663"/>
    </source>
</evidence>
<gene>
    <name evidence="3" type="ORF">EJN92_02075</name>
</gene>
<reference evidence="3 4" key="1">
    <citation type="journal article" date="2011" name="Int. J. Syst. Evol. Microbiol.">
        <title>Description of Undibacterium oligocarboniphilum sp. nov., isolated from purified water, and Undibacterium pigrum strain CCUG 49012 as the type strain of Undibacterium parvum sp. nov., and emended descriptions of the genus Undibacterium and the species Undibacterium pigrum.</title>
        <authorList>
            <person name="Eder W."/>
            <person name="Wanner G."/>
            <person name="Ludwig W."/>
            <person name="Busse H.J."/>
            <person name="Ziemke-Kageler F."/>
            <person name="Lang E."/>
        </authorList>
    </citation>
    <scope>NUCLEOTIDE SEQUENCE [LARGE SCALE GENOMIC DNA]</scope>
    <source>
        <strain evidence="3 4">DSM 23061</strain>
    </source>
</reference>
<evidence type="ECO:0000256" key="1">
    <source>
        <dbReference type="SAM" id="Phobius"/>
    </source>
</evidence>
<keyword evidence="3" id="KW-0482">Metalloprotease</keyword>
<dbReference type="AlphaFoldDB" id="A0A3S9HFN4"/>
<keyword evidence="4" id="KW-1185">Reference proteome</keyword>
<keyword evidence="1" id="KW-1133">Transmembrane helix</keyword>
<keyword evidence="1" id="KW-0472">Membrane</keyword>
<dbReference type="Pfam" id="PF02517">
    <property type="entry name" value="Rce1-like"/>
    <property type="match status" value="1"/>
</dbReference>
<dbReference type="GO" id="GO:0004175">
    <property type="term" value="F:endopeptidase activity"/>
    <property type="evidence" value="ECO:0007669"/>
    <property type="project" value="UniProtKB-ARBA"/>
</dbReference>
<keyword evidence="3" id="KW-0378">Hydrolase</keyword>
<dbReference type="GO" id="GO:0080120">
    <property type="term" value="P:CAAX-box protein maturation"/>
    <property type="evidence" value="ECO:0007669"/>
    <property type="project" value="UniProtKB-ARBA"/>
</dbReference>
<dbReference type="InterPro" id="IPR003675">
    <property type="entry name" value="Rce1/LyrA-like_dom"/>
</dbReference>
<dbReference type="GO" id="GO:0008237">
    <property type="term" value="F:metallopeptidase activity"/>
    <property type="evidence" value="ECO:0007669"/>
    <property type="project" value="UniProtKB-KW"/>
</dbReference>
<sequence length="141" mass="15497">MMATGAFQIVGVSHWSTLLSPFSEMLLVAFFEEILFRGIIFRIVEKSLGTIASLFISAILFALAHLPNAGISLLGIEVKAVACLMFCAAYMDTRRLWLAVGIHFAWNFMSDAVFSLPISGHQAKGFLQGRLSRPEWLSGDA</sequence>
<dbReference type="Proteomes" id="UP000275663">
    <property type="component" value="Chromosome"/>
</dbReference>
<feature type="transmembrane region" description="Helical" evidence="1">
    <location>
        <begin position="12"/>
        <end position="31"/>
    </location>
</feature>
<keyword evidence="3" id="KW-0645">Protease</keyword>
<dbReference type="PANTHER" id="PTHR39430">
    <property type="entry name" value="MEMBRANE-ASSOCIATED PROTEASE-RELATED"/>
    <property type="match status" value="1"/>
</dbReference>
<dbReference type="PANTHER" id="PTHR39430:SF1">
    <property type="entry name" value="PROTEASE"/>
    <property type="match status" value="1"/>
</dbReference>
<feature type="domain" description="CAAX prenyl protease 2/Lysostaphin resistance protein A-like" evidence="2">
    <location>
        <begin position="18"/>
        <end position="109"/>
    </location>
</feature>
<evidence type="ECO:0000259" key="2">
    <source>
        <dbReference type="Pfam" id="PF02517"/>
    </source>
</evidence>
<accession>A0A3S9HFN4</accession>
<dbReference type="GO" id="GO:0006508">
    <property type="term" value="P:proteolysis"/>
    <property type="evidence" value="ECO:0007669"/>
    <property type="project" value="UniProtKB-KW"/>
</dbReference>
<dbReference type="RefSeq" id="WP_126126310.1">
    <property type="nucleotide sequence ID" value="NZ_CP034464.1"/>
</dbReference>
<dbReference type="EMBL" id="CP034464">
    <property type="protein sequence ID" value="AZP10911.1"/>
    <property type="molecule type" value="Genomic_DNA"/>
</dbReference>
<organism evidence="3 4">
    <name type="scientific">Undibacterium parvum</name>
    <dbReference type="NCBI Taxonomy" id="401471"/>
    <lineage>
        <taxon>Bacteria</taxon>
        <taxon>Pseudomonadati</taxon>
        <taxon>Pseudomonadota</taxon>
        <taxon>Betaproteobacteria</taxon>
        <taxon>Burkholderiales</taxon>
        <taxon>Oxalobacteraceae</taxon>
        <taxon>Undibacterium</taxon>
    </lineage>
</organism>